<dbReference type="Gene3D" id="3.40.50.1360">
    <property type="match status" value="1"/>
</dbReference>
<dbReference type="SUPFAM" id="SSF100950">
    <property type="entry name" value="NagB/RpiA/CoA transferase-like"/>
    <property type="match status" value="1"/>
</dbReference>
<evidence type="ECO:0000259" key="5">
    <source>
        <dbReference type="Pfam" id="PF04198"/>
    </source>
</evidence>
<dbReference type="InterPro" id="IPR037171">
    <property type="entry name" value="NagB/RpiA_transferase-like"/>
</dbReference>
<dbReference type="InterPro" id="IPR051054">
    <property type="entry name" value="SorC_transcr_regulators"/>
</dbReference>
<keyword evidence="7" id="KW-1185">Reference proteome</keyword>
<dbReference type="InterPro" id="IPR007324">
    <property type="entry name" value="Sugar-bd_dom_put"/>
</dbReference>
<evidence type="ECO:0000256" key="1">
    <source>
        <dbReference type="ARBA" id="ARBA00010466"/>
    </source>
</evidence>
<dbReference type="Gene3D" id="1.10.10.10">
    <property type="entry name" value="Winged helix-like DNA-binding domain superfamily/Winged helix DNA-binding domain"/>
    <property type="match status" value="1"/>
</dbReference>
<dbReference type="Pfam" id="PF04198">
    <property type="entry name" value="Sugar-bind"/>
    <property type="match status" value="1"/>
</dbReference>
<feature type="domain" description="Sugar-binding" evidence="5">
    <location>
        <begin position="66"/>
        <end position="317"/>
    </location>
</feature>
<gene>
    <name evidence="6" type="ORF">J3R73_005455</name>
</gene>
<comment type="caution">
    <text evidence="6">The sequence shown here is derived from an EMBL/GenBank/DDBJ whole genome shotgun (WGS) entry which is preliminary data.</text>
</comment>
<evidence type="ECO:0000256" key="3">
    <source>
        <dbReference type="ARBA" id="ARBA00023125"/>
    </source>
</evidence>
<protein>
    <submittedName>
        <fullName evidence="6">DNA-binding transcriptional regulator LsrR (DeoR family)</fullName>
    </submittedName>
</protein>
<organism evidence="6 7">
    <name type="scientific">Labrys monachus</name>
    <dbReference type="NCBI Taxonomy" id="217067"/>
    <lineage>
        <taxon>Bacteria</taxon>
        <taxon>Pseudomonadati</taxon>
        <taxon>Pseudomonadota</taxon>
        <taxon>Alphaproteobacteria</taxon>
        <taxon>Hyphomicrobiales</taxon>
        <taxon>Xanthobacteraceae</taxon>
        <taxon>Labrys</taxon>
    </lineage>
</organism>
<accession>A0ABU0FM31</accession>
<dbReference type="EMBL" id="JAUSVK010000001">
    <property type="protein sequence ID" value="MDQ0395663.1"/>
    <property type="molecule type" value="Genomic_DNA"/>
</dbReference>
<keyword evidence="2" id="KW-0805">Transcription regulation</keyword>
<evidence type="ECO:0000313" key="7">
    <source>
        <dbReference type="Proteomes" id="UP001237448"/>
    </source>
</evidence>
<dbReference type="RefSeq" id="WP_307434696.1">
    <property type="nucleotide sequence ID" value="NZ_JAUSVK010000001.1"/>
</dbReference>
<keyword evidence="3 6" id="KW-0238">DNA-binding</keyword>
<sequence>MLSEARKYPNSEDFDLCIRAAWLHYGGGLTQGEVARRLGIPSLKAHRLIARANRDGLVQFSIDGDISECLRLEEAVRRRYGIEFCEVCPDLDDEPLPLRTLGMAGSRFLRRALESGEDKVIGFGHGRTLAACVSMLPTMSANGVKLVSLLGGLTRRNATTPFDVIHRLAGRTGAETYVLPLPFYANSVEDRAVFMAQRGVLEVMQLGISATLRMVGIGTMEADASTVSTGMIEREDVEAARRAGGVAEVLGHIFSLSGKLIENDLSARTLSMSAADIGTQKTVALAGGRSKIDAIRAVLASGLLHGIIMDERTARTLTA</sequence>
<evidence type="ECO:0000313" key="6">
    <source>
        <dbReference type="EMBL" id="MDQ0395663.1"/>
    </source>
</evidence>
<dbReference type="InterPro" id="IPR036388">
    <property type="entry name" value="WH-like_DNA-bd_sf"/>
</dbReference>
<dbReference type="PANTHER" id="PTHR34294:SF1">
    <property type="entry name" value="TRANSCRIPTIONAL REGULATOR LSRR"/>
    <property type="match status" value="1"/>
</dbReference>
<keyword evidence="4" id="KW-0804">Transcription</keyword>
<comment type="similarity">
    <text evidence="1">Belongs to the SorC transcriptional regulatory family.</text>
</comment>
<dbReference type="PANTHER" id="PTHR34294">
    <property type="entry name" value="TRANSCRIPTIONAL REGULATOR-RELATED"/>
    <property type="match status" value="1"/>
</dbReference>
<dbReference type="Proteomes" id="UP001237448">
    <property type="component" value="Unassembled WGS sequence"/>
</dbReference>
<proteinExistence type="inferred from homology"/>
<evidence type="ECO:0000256" key="2">
    <source>
        <dbReference type="ARBA" id="ARBA00023015"/>
    </source>
</evidence>
<reference evidence="6 7" key="1">
    <citation type="submission" date="2023-07" db="EMBL/GenBank/DDBJ databases">
        <title>Genomic Encyclopedia of Type Strains, Phase IV (KMG-IV): sequencing the most valuable type-strain genomes for metagenomic binning, comparative biology and taxonomic classification.</title>
        <authorList>
            <person name="Goeker M."/>
        </authorList>
    </citation>
    <scope>NUCLEOTIDE SEQUENCE [LARGE SCALE GENOMIC DNA]</scope>
    <source>
        <strain evidence="6 7">DSM 5896</strain>
    </source>
</reference>
<name>A0ABU0FM31_9HYPH</name>
<dbReference type="GO" id="GO:0003677">
    <property type="term" value="F:DNA binding"/>
    <property type="evidence" value="ECO:0007669"/>
    <property type="project" value="UniProtKB-KW"/>
</dbReference>
<evidence type="ECO:0000256" key="4">
    <source>
        <dbReference type="ARBA" id="ARBA00023163"/>
    </source>
</evidence>